<proteinExistence type="predicted"/>
<sequence>MAFIDHIVLNGLLVISAVTAIQLKFDDALTAQRGLGWPHSLQVTVGHEALMKLAINLENQESCEVVTPTGVMFNIASPPNDRFELWEGGCSLKVKKIEPNDTGRWRLTAKGDNTKIMGWTALHVREDTPTPSPPTITLPDGENEVKVDLSTEDNSYCLVAKPFSDSALVPGHCTVTLDRTTRAVQGKWDVLLGVPGKVSEVPLKRQVVVEAERLDFGYIHESSTNKLHLYCNILHSEKNITFCRFQRTSLPYGFNVVDGLSDGSHSYYGKGFLRRECGITIEKPSLDDSGTWRCTVGLKMWVGNQVREQPPMQALISVAASSRISRFYNDSADNKSNTVFVQENRMLTVSCRADASLKYCWFQHPNGSQFTPVQLVNEEQPFWYTGEGLAAGQCGITFRHVTHQESGLWRCHMGRKGQFGVEVTEDIQVRVTGALAANKKEVAASKGGTLTLYCHTANGNRPLDYCRFLSPSFVGINIDSSVTKENAILDRFFFTPGRSIDAGDCSLTIVNIQEDDIGNWTCAAVVNDEATESSDTIRVYLSTKPAPRYQAGVIGASVGAAVLILILVGFVLYKRGFIMLPLRRDQNNPPPSDAFSLQRMSTVTSTSRSSQSSSEFGQDLGPKRA</sequence>
<keyword evidence="2" id="KW-0812">Transmembrane</keyword>
<evidence type="ECO:0000256" key="2">
    <source>
        <dbReference type="SAM" id="Phobius"/>
    </source>
</evidence>
<feature type="signal peptide" evidence="3">
    <location>
        <begin position="1"/>
        <end position="20"/>
    </location>
</feature>
<feature type="chain" id="PRO_5043830387" description="Immunoglobulin domain-containing protein" evidence="3">
    <location>
        <begin position="21"/>
        <end position="625"/>
    </location>
</feature>
<keyword evidence="6" id="KW-1185">Reference proteome</keyword>
<dbReference type="InterPro" id="IPR013783">
    <property type="entry name" value="Ig-like_fold"/>
</dbReference>
<accession>A0AAV1JU72</accession>
<protein>
    <recommendedName>
        <fullName evidence="4">Immunoglobulin domain-containing protein</fullName>
    </recommendedName>
</protein>
<evidence type="ECO:0000256" key="3">
    <source>
        <dbReference type="SAM" id="SignalP"/>
    </source>
</evidence>
<dbReference type="AlphaFoldDB" id="A0AAV1JU72"/>
<feature type="domain" description="Immunoglobulin" evidence="4">
    <location>
        <begin position="439"/>
        <end position="542"/>
    </location>
</feature>
<comment type="caution">
    <text evidence="5">The sequence shown here is derived from an EMBL/GenBank/DDBJ whole genome shotgun (WGS) entry which is preliminary data.</text>
</comment>
<feature type="domain" description="Immunoglobulin" evidence="4">
    <location>
        <begin position="336"/>
        <end position="432"/>
    </location>
</feature>
<feature type="region of interest" description="Disordered" evidence="1">
    <location>
        <begin position="589"/>
        <end position="625"/>
    </location>
</feature>
<organism evidence="5 6">
    <name type="scientific">Leptosia nina</name>
    <dbReference type="NCBI Taxonomy" id="320188"/>
    <lineage>
        <taxon>Eukaryota</taxon>
        <taxon>Metazoa</taxon>
        <taxon>Ecdysozoa</taxon>
        <taxon>Arthropoda</taxon>
        <taxon>Hexapoda</taxon>
        <taxon>Insecta</taxon>
        <taxon>Pterygota</taxon>
        <taxon>Neoptera</taxon>
        <taxon>Endopterygota</taxon>
        <taxon>Lepidoptera</taxon>
        <taxon>Glossata</taxon>
        <taxon>Ditrysia</taxon>
        <taxon>Papilionoidea</taxon>
        <taxon>Pieridae</taxon>
        <taxon>Pierinae</taxon>
        <taxon>Leptosia</taxon>
    </lineage>
</organism>
<feature type="compositionally biased region" description="Low complexity" evidence="1">
    <location>
        <begin position="601"/>
        <end position="614"/>
    </location>
</feature>
<name>A0AAV1JU72_9NEOP</name>
<dbReference type="Gene3D" id="2.60.40.10">
    <property type="entry name" value="Immunoglobulins"/>
    <property type="match status" value="1"/>
</dbReference>
<dbReference type="InterPro" id="IPR003599">
    <property type="entry name" value="Ig_sub"/>
</dbReference>
<feature type="transmembrane region" description="Helical" evidence="2">
    <location>
        <begin position="551"/>
        <end position="573"/>
    </location>
</feature>
<dbReference type="SUPFAM" id="SSF48726">
    <property type="entry name" value="Immunoglobulin"/>
    <property type="match status" value="1"/>
</dbReference>
<evidence type="ECO:0000256" key="1">
    <source>
        <dbReference type="SAM" id="MobiDB-lite"/>
    </source>
</evidence>
<dbReference type="EMBL" id="CAVLEF010000132">
    <property type="protein sequence ID" value="CAK1551889.1"/>
    <property type="molecule type" value="Genomic_DNA"/>
</dbReference>
<dbReference type="Proteomes" id="UP001497472">
    <property type="component" value="Unassembled WGS sequence"/>
</dbReference>
<evidence type="ECO:0000259" key="4">
    <source>
        <dbReference type="SMART" id="SM00409"/>
    </source>
</evidence>
<evidence type="ECO:0000313" key="6">
    <source>
        <dbReference type="Proteomes" id="UP001497472"/>
    </source>
</evidence>
<dbReference type="SMART" id="SM00409">
    <property type="entry name" value="IG"/>
    <property type="match status" value="2"/>
</dbReference>
<dbReference type="InterPro" id="IPR036179">
    <property type="entry name" value="Ig-like_dom_sf"/>
</dbReference>
<keyword evidence="3" id="KW-0732">Signal</keyword>
<keyword evidence="2" id="KW-0472">Membrane</keyword>
<reference evidence="5 6" key="1">
    <citation type="submission" date="2023-11" db="EMBL/GenBank/DDBJ databases">
        <authorList>
            <person name="Okamura Y."/>
        </authorList>
    </citation>
    <scope>NUCLEOTIDE SEQUENCE [LARGE SCALE GENOMIC DNA]</scope>
</reference>
<gene>
    <name evidence="5" type="ORF">LNINA_LOCUS10986</name>
</gene>
<dbReference type="PANTHER" id="PTHR11422">
    <property type="entry name" value="T-CELL SURFACE GLYCOPROTEIN CD4"/>
    <property type="match status" value="1"/>
</dbReference>
<dbReference type="PANTHER" id="PTHR11422:SF10">
    <property type="entry name" value="IG-LIKE DOMAIN-CONTAINING PROTEIN"/>
    <property type="match status" value="1"/>
</dbReference>
<evidence type="ECO:0000313" key="5">
    <source>
        <dbReference type="EMBL" id="CAK1551889.1"/>
    </source>
</evidence>
<keyword evidence="2" id="KW-1133">Transmembrane helix</keyword>